<keyword evidence="2" id="KW-1185">Reference proteome</keyword>
<name>A0AAV4XML7_CAEEX</name>
<gene>
    <name evidence="1" type="ORF">CEXT_635511</name>
</gene>
<accession>A0AAV4XML7</accession>
<comment type="caution">
    <text evidence="1">The sequence shown here is derived from an EMBL/GenBank/DDBJ whole genome shotgun (WGS) entry which is preliminary data.</text>
</comment>
<evidence type="ECO:0000313" key="2">
    <source>
        <dbReference type="Proteomes" id="UP001054945"/>
    </source>
</evidence>
<organism evidence="1 2">
    <name type="scientific">Caerostris extrusa</name>
    <name type="common">Bark spider</name>
    <name type="synonym">Caerostris bankana</name>
    <dbReference type="NCBI Taxonomy" id="172846"/>
    <lineage>
        <taxon>Eukaryota</taxon>
        <taxon>Metazoa</taxon>
        <taxon>Ecdysozoa</taxon>
        <taxon>Arthropoda</taxon>
        <taxon>Chelicerata</taxon>
        <taxon>Arachnida</taxon>
        <taxon>Araneae</taxon>
        <taxon>Araneomorphae</taxon>
        <taxon>Entelegynae</taxon>
        <taxon>Araneoidea</taxon>
        <taxon>Araneidae</taxon>
        <taxon>Caerostris</taxon>
    </lineage>
</organism>
<protein>
    <submittedName>
        <fullName evidence="1">Uncharacterized protein</fullName>
    </submittedName>
</protein>
<evidence type="ECO:0000313" key="1">
    <source>
        <dbReference type="EMBL" id="GIY96206.1"/>
    </source>
</evidence>
<dbReference type="AlphaFoldDB" id="A0AAV4XML7"/>
<dbReference type="Proteomes" id="UP001054945">
    <property type="component" value="Unassembled WGS sequence"/>
</dbReference>
<reference evidence="1 2" key="1">
    <citation type="submission" date="2021-06" db="EMBL/GenBank/DDBJ databases">
        <title>Caerostris extrusa draft genome.</title>
        <authorList>
            <person name="Kono N."/>
            <person name="Arakawa K."/>
        </authorList>
    </citation>
    <scope>NUCLEOTIDE SEQUENCE [LARGE SCALE GENOMIC DNA]</scope>
</reference>
<dbReference type="EMBL" id="BPLR01018019">
    <property type="protein sequence ID" value="GIY96206.1"/>
    <property type="molecule type" value="Genomic_DNA"/>
</dbReference>
<proteinExistence type="predicted"/>
<sequence>MVTIKTSKNTILRSRIARETFGAHNDPGDNDHWWKMPNSLTICCKVAQRGVASFGSNVPPRVTKGRDTPAGCGGGTNRRNAVTRRKELVGIIGQWSEERIPGADVTVDHGERPLTLKAIRFHSRRNTVTIKTSKNILLRSRIAREPLGTHNDPSDNDHWWKIPNFLTICCKVAQSGVASFGSNVPPRVTKGRDSVRQNGANCV</sequence>